<keyword evidence="13 14" id="KW-0472">Membrane</keyword>
<evidence type="ECO:0000256" key="1">
    <source>
        <dbReference type="ARBA" id="ARBA00000085"/>
    </source>
</evidence>
<protein>
    <recommendedName>
        <fullName evidence="3">histidine kinase</fullName>
        <ecNumber evidence="3">2.7.13.3</ecNumber>
    </recommendedName>
</protein>
<evidence type="ECO:0000256" key="8">
    <source>
        <dbReference type="ARBA" id="ARBA00022741"/>
    </source>
</evidence>
<evidence type="ECO:0000256" key="7">
    <source>
        <dbReference type="ARBA" id="ARBA00022692"/>
    </source>
</evidence>
<name>A0A229UPS3_9BACL</name>
<evidence type="ECO:0000256" key="3">
    <source>
        <dbReference type="ARBA" id="ARBA00012438"/>
    </source>
</evidence>
<evidence type="ECO:0000313" key="16">
    <source>
        <dbReference type="EMBL" id="OXM85486.1"/>
    </source>
</evidence>
<dbReference type="InterPro" id="IPR050640">
    <property type="entry name" value="Bact_2-comp_sensor_kinase"/>
</dbReference>
<comment type="caution">
    <text evidence="16">The sequence shown here is derived from an EMBL/GenBank/DDBJ whole genome shotgun (WGS) entry which is preliminary data.</text>
</comment>
<evidence type="ECO:0000256" key="12">
    <source>
        <dbReference type="ARBA" id="ARBA00023012"/>
    </source>
</evidence>
<keyword evidence="5" id="KW-0597">Phosphoprotein</keyword>
<dbReference type="Gene3D" id="6.10.340.10">
    <property type="match status" value="1"/>
</dbReference>
<dbReference type="PANTHER" id="PTHR34220">
    <property type="entry name" value="SENSOR HISTIDINE KINASE YPDA"/>
    <property type="match status" value="1"/>
</dbReference>
<dbReference type="GO" id="GO:0005524">
    <property type="term" value="F:ATP binding"/>
    <property type="evidence" value="ECO:0007669"/>
    <property type="project" value="UniProtKB-KW"/>
</dbReference>
<evidence type="ECO:0000259" key="15">
    <source>
        <dbReference type="PROSITE" id="PS50885"/>
    </source>
</evidence>
<dbReference type="InterPro" id="IPR004358">
    <property type="entry name" value="Sig_transdc_His_kin-like_C"/>
</dbReference>
<dbReference type="Pfam" id="PF02518">
    <property type="entry name" value="HATPase_c"/>
    <property type="match status" value="1"/>
</dbReference>
<dbReference type="PRINTS" id="PR00344">
    <property type="entry name" value="BCTRLSENSOR"/>
</dbReference>
<dbReference type="Proteomes" id="UP000215509">
    <property type="component" value="Unassembled WGS sequence"/>
</dbReference>
<comment type="subcellular location">
    <subcellularLocation>
        <location evidence="2">Cell membrane</location>
        <topology evidence="2">Multi-pass membrane protein</topology>
    </subcellularLocation>
</comment>
<dbReference type="GO" id="GO:0000155">
    <property type="term" value="F:phosphorelay sensor kinase activity"/>
    <property type="evidence" value="ECO:0007669"/>
    <property type="project" value="InterPro"/>
</dbReference>
<dbReference type="EMBL" id="NMQW01000021">
    <property type="protein sequence ID" value="OXM85486.1"/>
    <property type="molecule type" value="Genomic_DNA"/>
</dbReference>
<keyword evidence="12" id="KW-0902">Two-component regulatory system</keyword>
<keyword evidence="7 14" id="KW-0812">Transmembrane</keyword>
<dbReference type="GO" id="GO:0005886">
    <property type="term" value="C:plasma membrane"/>
    <property type="evidence" value="ECO:0007669"/>
    <property type="project" value="UniProtKB-SubCell"/>
</dbReference>
<evidence type="ECO:0000256" key="4">
    <source>
        <dbReference type="ARBA" id="ARBA00022475"/>
    </source>
</evidence>
<dbReference type="SUPFAM" id="SSF158472">
    <property type="entry name" value="HAMP domain-like"/>
    <property type="match status" value="1"/>
</dbReference>
<sequence>MGHIKWFSKAALSVRNMKLHNKLLAGYLLAGVVPLMVVSAIIYQHWVKGLEESAQEFASLYTSQIEVSLNNFTKEYDMITKSVLVDNDIIFKFGEERKLTMDELIIQKVTVQRLLMRLAMLKPEIVNVMLISRDNGIYQYGSATSMVNMNALVTKEWYKRLQSSDNTFFITGLHDRTYYEDKGQGALVTIGRVLLNYDGTYAGLLLIDIDPYTLLPLGQDFLNVQEKYGIAVDIRDSSGEIVYHSDAASGKQSWKKIMESGKEFASGSSTDGKIVLTGQTELGNLIIKTEISRDKLLKKISKMKVVTVMVIVITCLIMMIISITLSYTITKPIKALRRSMKQAETGEYKPIHSEQSNDEIGCLVSSYNKMITTIRTLIEEVYIAEIKRRHAKFIALQNQINPHMLYNTLESIRMKAIVNEDEETADMIMILGRMFRLALGKEGRRHSIKDEVEYTVNYLKLQNIRFDDKFCLDIRIPDEMQRCNIIPIVFQPIVENSINHGYQDYNRMMNIVIEGLWTEEGWILIRISDDGLGMSVEEYEGLSRILEEAELDKYKLESEDGPKEKGLGLKNIAERIKIHYGERYHLKILPCEGQGTAIEILIPKL</sequence>
<keyword evidence="10" id="KW-0067">ATP-binding</keyword>
<proteinExistence type="predicted"/>
<keyword evidence="17" id="KW-1185">Reference proteome</keyword>
<dbReference type="Pfam" id="PF06580">
    <property type="entry name" value="His_kinase"/>
    <property type="match status" value="1"/>
</dbReference>
<dbReference type="CDD" id="cd18773">
    <property type="entry name" value="PDC1_HK_sensor"/>
    <property type="match status" value="1"/>
</dbReference>
<dbReference type="RefSeq" id="WP_094015682.1">
    <property type="nucleotide sequence ID" value="NZ_NMQW01000021.1"/>
</dbReference>
<evidence type="ECO:0000256" key="6">
    <source>
        <dbReference type="ARBA" id="ARBA00022679"/>
    </source>
</evidence>
<dbReference type="SMART" id="SM00304">
    <property type="entry name" value="HAMP"/>
    <property type="match status" value="1"/>
</dbReference>
<keyword evidence="8" id="KW-0547">Nucleotide-binding</keyword>
<gene>
    <name evidence="16" type="ORF">CF651_15000</name>
</gene>
<keyword evidence="9 16" id="KW-0418">Kinase</keyword>
<evidence type="ECO:0000256" key="9">
    <source>
        <dbReference type="ARBA" id="ARBA00022777"/>
    </source>
</evidence>
<dbReference type="AlphaFoldDB" id="A0A229UPS3"/>
<evidence type="ECO:0000256" key="5">
    <source>
        <dbReference type="ARBA" id="ARBA00022553"/>
    </source>
</evidence>
<evidence type="ECO:0000256" key="11">
    <source>
        <dbReference type="ARBA" id="ARBA00022989"/>
    </source>
</evidence>
<evidence type="ECO:0000256" key="13">
    <source>
        <dbReference type="ARBA" id="ARBA00023136"/>
    </source>
</evidence>
<keyword evidence="4" id="KW-1003">Cell membrane</keyword>
<feature type="transmembrane region" description="Helical" evidence="14">
    <location>
        <begin position="24"/>
        <end position="43"/>
    </location>
</feature>
<evidence type="ECO:0000313" key="17">
    <source>
        <dbReference type="Proteomes" id="UP000215509"/>
    </source>
</evidence>
<dbReference type="InterPro" id="IPR003594">
    <property type="entry name" value="HATPase_dom"/>
</dbReference>
<keyword evidence="6" id="KW-0808">Transferase</keyword>
<dbReference type="InterPro" id="IPR036890">
    <property type="entry name" value="HATPase_C_sf"/>
</dbReference>
<feature type="domain" description="HAMP" evidence="15">
    <location>
        <begin position="327"/>
        <end position="379"/>
    </location>
</feature>
<accession>A0A229UPS3</accession>
<keyword evidence="11 14" id="KW-1133">Transmembrane helix</keyword>
<evidence type="ECO:0000256" key="14">
    <source>
        <dbReference type="SAM" id="Phobius"/>
    </source>
</evidence>
<dbReference type="SUPFAM" id="SSF55874">
    <property type="entry name" value="ATPase domain of HSP90 chaperone/DNA topoisomerase II/histidine kinase"/>
    <property type="match status" value="1"/>
</dbReference>
<organism evidence="16 17">
    <name type="scientific">Paenibacillus rigui</name>
    <dbReference type="NCBI Taxonomy" id="554312"/>
    <lineage>
        <taxon>Bacteria</taxon>
        <taxon>Bacillati</taxon>
        <taxon>Bacillota</taxon>
        <taxon>Bacilli</taxon>
        <taxon>Bacillales</taxon>
        <taxon>Paenibacillaceae</taxon>
        <taxon>Paenibacillus</taxon>
    </lineage>
</organism>
<evidence type="ECO:0000256" key="2">
    <source>
        <dbReference type="ARBA" id="ARBA00004651"/>
    </source>
</evidence>
<dbReference type="InterPro" id="IPR003660">
    <property type="entry name" value="HAMP_dom"/>
</dbReference>
<comment type="catalytic activity">
    <reaction evidence="1">
        <text>ATP + protein L-histidine = ADP + protein N-phospho-L-histidine.</text>
        <dbReference type="EC" id="2.7.13.3"/>
    </reaction>
</comment>
<dbReference type="PROSITE" id="PS50885">
    <property type="entry name" value="HAMP"/>
    <property type="match status" value="1"/>
</dbReference>
<dbReference type="EC" id="2.7.13.3" evidence="3"/>
<reference evidence="16 17" key="1">
    <citation type="submission" date="2017-07" db="EMBL/GenBank/DDBJ databases">
        <title>Genome sequencing and assembly of Paenibacillus rigui.</title>
        <authorList>
            <person name="Mayilraj S."/>
        </authorList>
    </citation>
    <scope>NUCLEOTIDE SEQUENCE [LARGE SCALE GENOMIC DNA]</scope>
    <source>
        <strain evidence="16 17">JCM 16352</strain>
    </source>
</reference>
<dbReference type="Gene3D" id="3.30.565.10">
    <property type="entry name" value="Histidine kinase-like ATPase, C-terminal domain"/>
    <property type="match status" value="1"/>
</dbReference>
<dbReference type="CDD" id="cd06225">
    <property type="entry name" value="HAMP"/>
    <property type="match status" value="1"/>
</dbReference>
<dbReference type="PANTHER" id="PTHR34220:SF11">
    <property type="entry name" value="SENSOR PROTEIN KINASE HPTS"/>
    <property type="match status" value="1"/>
</dbReference>
<evidence type="ECO:0000256" key="10">
    <source>
        <dbReference type="ARBA" id="ARBA00022840"/>
    </source>
</evidence>
<dbReference type="InterPro" id="IPR010559">
    <property type="entry name" value="Sig_transdc_His_kin_internal"/>
</dbReference>
<dbReference type="OrthoDB" id="9809348at2"/>
<feature type="transmembrane region" description="Helical" evidence="14">
    <location>
        <begin position="305"/>
        <end position="329"/>
    </location>
</feature>